<reference evidence="3 4" key="1">
    <citation type="submission" date="2018-11" db="EMBL/GenBank/DDBJ databases">
        <title>Genome sequencing of Paenibacillus lentus DSM25539(T).</title>
        <authorList>
            <person name="Kook J.-K."/>
            <person name="Park S.-N."/>
            <person name="Lim Y.K."/>
        </authorList>
    </citation>
    <scope>NUCLEOTIDE SEQUENCE [LARGE SCALE GENOMIC DNA]</scope>
    <source>
        <strain evidence="3 4">DSM 25539</strain>
    </source>
</reference>
<evidence type="ECO:0000259" key="2">
    <source>
        <dbReference type="Pfam" id="PF02719"/>
    </source>
</evidence>
<keyword evidence="4" id="KW-1185">Reference proteome</keyword>
<feature type="domain" description="Polysaccharide biosynthesis protein CapD-like" evidence="2">
    <location>
        <begin position="7"/>
        <end position="280"/>
    </location>
</feature>
<dbReference type="SUPFAM" id="SSF51735">
    <property type="entry name" value="NAD(P)-binding Rossmann-fold domains"/>
    <property type="match status" value="1"/>
</dbReference>
<dbReference type="OrthoDB" id="9803111at2"/>
<gene>
    <name evidence="3" type="ORF">EIM92_21030</name>
</gene>
<accession>A0A3Q8SDR8</accession>
<dbReference type="KEGG" id="plen:EIM92_21030"/>
<dbReference type="InterPro" id="IPR036291">
    <property type="entry name" value="NAD(P)-bd_dom_sf"/>
</dbReference>
<dbReference type="CDD" id="cd05237">
    <property type="entry name" value="UDP_invert_4-6DH_SDR_e"/>
    <property type="match status" value="1"/>
</dbReference>
<dbReference type="InterPro" id="IPR051203">
    <property type="entry name" value="Polysaccharide_Synthase-Rel"/>
</dbReference>
<dbReference type="Pfam" id="PF02719">
    <property type="entry name" value="Polysacc_synt_2"/>
    <property type="match status" value="1"/>
</dbReference>
<protein>
    <submittedName>
        <fullName evidence="3">NAD-dependent epimerase/dehydratase family protein</fullName>
    </submittedName>
</protein>
<proteinExistence type="inferred from homology"/>
<dbReference type="Proteomes" id="UP000273145">
    <property type="component" value="Chromosome"/>
</dbReference>
<dbReference type="InterPro" id="IPR003869">
    <property type="entry name" value="Polysac_CapD-like"/>
</dbReference>
<dbReference type="Gene3D" id="3.40.50.720">
    <property type="entry name" value="NAD(P)-binding Rossmann-like Domain"/>
    <property type="match status" value="1"/>
</dbReference>
<sequence>MFKDKIILVTGGTGSWGRTLTRTLLRDNPREIRIFSRNEYAQVLMQREFGYDYRLKFVIGDVRDYDAVESGCKGADYVFHLAALKHVPVCEHQPTEALKTNVLGTENIIRASIAQKVLKVIDVSTDKAVDPINTYGMTKAIGEKLMIHANYLSEHTRFTCIRGGNVLGTNGSVVPLFIQQLKSGGELTITHSQMTRFFLTLEEAIELLLKAARTAIGGEMFVMKMKACRITDIADALADHYLGHTVPLKEIGMRPGEKLHEVLVSRYESPYTYKYNEQYFVILPSNPPVHLYKQYSHLQRIHFDEYHSNDSLISNQEIVDLLREGGFIS</sequence>
<dbReference type="PANTHER" id="PTHR43318">
    <property type="entry name" value="UDP-N-ACETYLGLUCOSAMINE 4,6-DEHYDRATASE"/>
    <property type="match status" value="1"/>
</dbReference>
<evidence type="ECO:0000313" key="4">
    <source>
        <dbReference type="Proteomes" id="UP000273145"/>
    </source>
</evidence>
<evidence type="ECO:0000313" key="3">
    <source>
        <dbReference type="EMBL" id="AZK48351.1"/>
    </source>
</evidence>
<dbReference type="PANTHER" id="PTHR43318:SF2">
    <property type="entry name" value="UDP-N-ACETYLGLUCOSAMINE 4,6-DEHYDRATASE (INVERTING)"/>
    <property type="match status" value="1"/>
</dbReference>
<comment type="similarity">
    <text evidence="1">Belongs to the polysaccharide synthase family.</text>
</comment>
<dbReference type="EMBL" id="CP034248">
    <property type="protein sequence ID" value="AZK48351.1"/>
    <property type="molecule type" value="Genomic_DNA"/>
</dbReference>
<dbReference type="AlphaFoldDB" id="A0A3Q8SDR8"/>
<dbReference type="RefSeq" id="WP_125084508.1">
    <property type="nucleotide sequence ID" value="NZ_CP034248.1"/>
</dbReference>
<evidence type="ECO:0000256" key="1">
    <source>
        <dbReference type="ARBA" id="ARBA00007430"/>
    </source>
</evidence>
<organism evidence="3 4">
    <name type="scientific">Paenibacillus lentus</name>
    <dbReference type="NCBI Taxonomy" id="1338368"/>
    <lineage>
        <taxon>Bacteria</taxon>
        <taxon>Bacillati</taxon>
        <taxon>Bacillota</taxon>
        <taxon>Bacilli</taxon>
        <taxon>Bacillales</taxon>
        <taxon>Paenibacillaceae</taxon>
        <taxon>Paenibacillus</taxon>
    </lineage>
</organism>
<name>A0A3Q8SDR8_9BACL</name>